<comment type="caution">
    <text evidence="2">Lacks conserved residue(s) required for the propagation of feature annotation.</text>
</comment>
<dbReference type="EMBL" id="AP024480">
    <property type="protein sequence ID" value="BCS81174.1"/>
    <property type="molecule type" value="Genomic_DNA"/>
</dbReference>
<dbReference type="HAMAP" id="MF_00220_B">
    <property type="entry name" value="PyrC_classI_B"/>
    <property type="match status" value="1"/>
</dbReference>
<comment type="pathway">
    <text evidence="2">Pyrimidine metabolism; UMP biosynthesis via de novo pathway; (S)-dihydroorotate from bicarbonate: step 3/3.</text>
</comment>
<dbReference type="EC" id="3.5.2.3" evidence="2"/>
<dbReference type="InterPro" id="IPR004722">
    <property type="entry name" value="DHOase"/>
</dbReference>
<comment type="similarity">
    <text evidence="2">Belongs to the metallo-dependent hydrolases superfamily. DHOase family. Class I DHOase subfamily.</text>
</comment>
<keyword evidence="5" id="KW-1185">Reference proteome</keyword>
<accession>A0ABN6E939</accession>
<dbReference type="Gene3D" id="2.30.40.10">
    <property type="entry name" value="Urease, subunit C, domain 1"/>
    <property type="match status" value="1"/>
</dbReference>
<keyword evidence="2" id="KW-0862">Zinc</keyword>
<comment type="cofactor">
    <cofactor evidence="2">
        <name>Zn(2+)</name>
        <dbReference type="ChEBI" id="CHEBI:29105"/>
    </cofactor>
    <text evidence="2">Binds 2 Zn(2+) ions per subunit.</text>
</comment>
<evidence type="ECO:0000256" key="1">
    <source>
        <dbReference type="ARBA" id="ARBA00022975"/>
    </source>
</evidence>
<organism evidence="4 5">
    <name type="scientific">Caldicellulosiruptor diazotrophicus</name>
    <dbReference type="NCBI Taxonomy" id="2806205"/>
    <lineage>
        <taxon>Bacteria</taxon>
        <taxon>Bacillati</taxon>
        <taxon>Bacillota</taxon>
        <taxon>Bacillota incertae sedis</taxon>
        <taxon>Caldicellulosiruptorales</taxon>
        <taxon>Caldicellulosiruptoraceae</taxon>
        <taxon>Caldicellulosiruptor</taxon>
    </lineage>
</organism>
<feature type="binding site" evidence="2">
    <location>
        <position position="154"/>
    </location>
    <ligand>
        <name>Zn(2+)</name>
        <dbReference type="ChEBI" id="CHEBI:29105"/>
        <label>1</label>
    </ligand>
</feature>
<comment type="function">
    <text evidence="2">Catalyzes the reversible cyclization of carbamoyl aspartate to dihydroorotate.</text>
</comment>
<dbReference type="InterPro" id="IPR032466">
    <property type="entry name" value="Metal_Hydrolase"/>
</dbReference>
<gene>
    <name evidence="2 4" type="primary">pyrC</name>
    <name evidence="4" type="ORF">CaldiYA01_11340</name>
</gene>
<dbReference type="InterPro" id="IPR050138">
    <property type="entry name" value="DHOase/Allantoinase_Hydrolase"/>
</dbReference>
<sequence>MMILIKNAQIINSIDDKLEKADILIVDDRIERIGKDIEENPDKMTIIDASGKYVMPSFTDIHCHLREPGFEYKEDIKSGSRAALAGGFTTICCMPNTNPPVDNRAMVAYIKYRAKEVSPIEVLPVGAITKGLLGEELAEIGFMKQEGAIAISDDGKSVMNANIMRNALLYSKDFSIPVISHCEDTNLSEGGQINLGYVSTITGLRGIPREAESTIVARDILLAKETKAHLHITHVSTKESVRLIKMAKEWGVNVTADTCPHYISLTEDEVLGFNTNAKVNPPLRTQEDIEALIEGLKEGVIDCITTDHAPHHKDEKNVEFNLAASGTIGFETAFSVLFTYLVEKNGFDIGKIVELLNHNPRKIIGFYPYFVKEGEKANLVIVDLKKKWEVKEENIVSKSKNSVFLGKLLTSYVETVIYNGKILKKDGVLSC</sequence>
<evidence type="ECO:0000313" key="4">
    <source>
        <dbReference type="EMBL" id="BCS81174.1"/>
    </source>
</evidence>
<dbReference type="Gene3D" id="3.20.20.140">
    <property type="entry name" value="Metal-dependent hydrolases"/>
    <property type="match status" value="1"/>
</dbReference>
<comment type="catalytic activity">
    <reaction evidence="2">
        <text>(S)-dihydroorotate + H2O = N-carbamoyl-L-aspartate + H(+)</text>
        <dbReference type="Rhea" id="RHEA:24296"/>
        <dbReference type="ChEBI" id="CHEBI:15377"/>
        <dbReference type="ChEBI" id="CHEBI:15378"/>
        <dbReference type="ChEBI" id="CHEBI:30864"/>
        <dbReference type="ChEBI" id="CHEBI:32814"/>
        <dbReference type="EC" id="3.5.2.3"/>
    </reaction>
</comment>
<dbReference type="PANTHER" id="PTHR43668">
    <property type="entry name" value="ALLANTOINASE"/>
    <property type="match status" value="1"/>
</dbReference>
<evidence type="ECO:0000256" key="2">
    <source>
        <dbReference type="HAMAP-Rule" id="MF_00220"/>
    </source>
</evidence>
<feature type="binding site" evidence="2">
    <location>
        <position position="96"/>
    </location>
    <ligand>
        <name>substrate</name>
    </ligand>
</feature>
<feature type="binding site" evidence="2">
    <location>
        <position position="181"/>
    </location>
    <ligand>
        <name>Zn(2+)</name>
        <dbReference type="ChEBI" id="CHEBI:29105"/>
        <label>2</label>
    </ligand>
</feature>
<dbReference type="CDD" id="cd01317">
    <property type="entry name" value="DHOase_IIa"/>
    <property type="match status" value="1"/>
</dbReference>
<feature type="domain" description="Dihydroorotase catalytic" evidence="3">
    <location>
        <begin position="51"/>
        <end position="240"/>
    </location>
</feature>
<dbReference type="InterPro" id="IPR024403">
    <property type="entry name" value="DHOase_cat"/>
</dbReference>
<dbReference type="InterPro" id="IPR011059">
    <property type="entry name" value="Metal-dep_hydrolase_composite"/>
</dbReference>
<protein>
    <recommendedName>
        <fullName evidence="2">Dihydroorotase</fullName>
        <shortName evidence="2">DHOase</shortName>
        <ecNumber evidence="2">3.5.2.3</ecNumber>
    </recommendedName>
</protein>
<evidence type="ECO:0000259" key="3">
    <source>
        <dbReference type="Pfam" id="PF12890"/>
    </source>
</evidence>
<dbReference type="PANTHER" id="PTHR43668:SF2">
    <property type="entry name" value="ALLANTOINASE"/>
    <property type="match status" value="1"/>
</dbReference>
<keyword evidence="2" id="KW-0378">Hydrolase</keyword>
<evidence type="ECO:0000313" key="5">
    <source>
        <dbReference type="Proteomes" id="UP000663623"/>
    </source>
</evidence>
<feature type="binding site" evidence="2">
    <location>
        <position position="154"/>
    </location>
    <ligand>
        <name>Zn(2+)</name>
        <dbReference type="ChEBI" id="CHEBI:29105"/>
        <label>2</label>
    </ligand>
</feature>
<dbReference type="Pfam" id="PF12890">
    <property type="entry name" value="DHOase"/>
    <property type="match status" value="1"/>
</dbReference>
<name>A0ABN6E939_9FIRM</name>
<proteinExistence type="inferred from homology"/>
<feature type="binding site" evidence="2">
    <location>
        <position position="234"/>
    </location>
    <ligand>
        <name>Zn(2+)</name>
        <dbReference type="ChEBI" id="CHEBI:29105"/>
        <label>2</label>
    </ligand>
</feature>
<feature type="binding site" evidence="2">
    <location>
        <begin position="64"/>
        <end position="66"/>
    </location>
    <ligand>
        <name>substrate</name>
    </ligand>
</feature>
<dbReference type="SUPFAM" id="SSF51338">
    <property type="entry name" value="Composite domain of metallo-dependent hydrolases"/>
    <property type="match status" value="1"/>
</dbReference>
<feature type="binding site" evidence="2">
    <location>
        <position position="311"/>
    </location>
    <ligand>
        <name>substrate</name>
    </ligand>
</feature>
<keyword evidence="1 2" id="KW-0665">Pyrimidine biosynthesis</keyword>
<feature type="active site" evidence="2">
    <location>
        <position position="307"/>
    </location>
</feature>
<dbReference type="Proteomes" id="UP000663623">
    <property type="component" value="Chromosome"/>
</dbReference>
<feature type="binding site" evidence="2">
    <location>
        <position position="62"/>
    </location>
    <ligand>
        <name>Zn(2+)</name>
        <dbReference type="ChEBI" id="CHEBI:29105"/>
        <label>1</label>
    </ligand>
</feature>
<feature type="binding site" evidence="2">
    <location>
        <position position="307"/>
    </location>
    <ligand>
        <name>Zn(2+)</name>
        <dbReference type="ChEBI" id="CHEBI:29105"/>
        <label>1</label>
    </ligand>
</feature>
<keyword evidence="2" id="KW-0479">Metal-binding</keyword>
<reference evidence="4 5" key="1">
    <citation type="submission" date="2021-02" db="EMBL/GenBank/DDBJ databases">
        <title>Nitrogen-fixing ability and nitrogen fixation related genes of thermophilic fermentative bacteria in the genus Caldicellulosiruptor.</title>
        <authorList>
            <person name="Chen Y."/>
            <person name="Nishihara A."/>
            <person name="Haruta S."/>
        </authorList>
    </citation>
    <scope>NUCLEOTIDE SEQUENCE [LARGE SCALE GENOMIC DNA]</scope>
    <source>
        <strain evidence="4 5">YA01</strain>
    </source>
</reference>
<dbReference type="NCBIfam" id="TIGR00857">
    <property type="entry name" value="pyrC_multi"/>
    <property type="match status" value="1"/>
</dbReference>
<feature type="binding site" evidence="2">
    <location>
        <position position="280"/>
    </location>
    <ligand>
        <name>substrate</name>
    </ligand>
</feature>
<dbReference type="SUPFAM" id="SSF51556">
    <property type="entry name" value="Metallo-dependent hydrolases"/>
    <property type="match status" value="1"/>
</dbReference>
<feature type="binding site" evidence="2">
    <location>
        <position position="64"/>
    </location>
    <ligand>
        <name>Zn(2+)</name>
        <dbReference type="ChEBI" id="CHEBI:29105"/>
        <label>1</label>
    </ligand>
</feature>